<evidence type="ECO:0000259" key="4">
    <source>
        <dbReference type="Pfam" id="PF08263"/>
    </source>
</evidence>
<sequence length="132" mass="15706">MEYWKLVWVFAVAFLFGGYQSEGCWENEKAALFQLKPFFAHINDVDTSWVKGNCCRWNRVECSTSAGRVTRLVLDNPAGSSYDQRYKDWYLNVSLFLPFGIEESSFKRQLHRWFHSPSRSFIHFHLTIYNLY</sequence>
<reference evidence="5 6" key="1">
    <citation type="journal article" date="2019" name="Genome Biol. Evol.">
        <title>Insights into the evolution of the New World diploid cottons (Gossypium, subgenus Houzingenia) based on genome sequencing.</title>
        <authorList>
            <person name="Grover C.E."/>
            <person name="Arick M.A. 2nd"/>
            <person name="Thrash A."/>
            <person name="Conover J.L."/>
            <person name="Sanders W.S."/>
            <person name="Peterson D.G."/>
            <person name="Frelichowski J.E."/>
            <person name="Scheffler J.A."/>
            <person name="Scheffler B.E."/>
            <person name="Wendel J.F."/>
        </authorList>
    </citation>
    <scope>NUCLEOTIDE SEQUENCE [LARGE SCALE GENOMIC DNA]</scope>
    <source>
        <strain evidence="5">0</strain>
        <tissue evidence="5">Leaf</tissue>
    </source>
</reference>
<dbReference type="Proteomes" id="UP000593560">
    <property type="component" value="Unassembled WGS sequence"/>
</dbReference>
<evidence type="ECO:0000313" key="6">
    <source>
        <dbReference type="Proteomes" id="UP000593560"/>
    </source>
</evidence>
<organism evidence="5 6">
    <name type="scientific">Gossypium harknessii</name>
    <dbReference type="NCBI Taxonomy" id="34285"/>
    <lineage>
        <taxon>Eukaryota</taxon>
        <taxon>Viridiplantae</taxon>
        <taxon>Streptophyta</taxon>
        <taxon>Embryophyta</taxon>
        <taxon>Tracheophyta</taxon>
        <taxon>Spermatophyta</taxon>
        <taxon>Magnoliopsida</taxon>
        <taxon>eudicotyledons</taxon>
        <taxon>Gunneridae</taxon>
        <taxon>Pentapetalae</taxon>
        <taxon>rosids</taxon>
        <taxon>malvids</taxon>
        <taxon>Malvales</taxon>
        <taxon>Malvaceae</taxon>
        <taxon>Malvoideae</taxon>
        <taxon>Gossypium</taxon>
    </lineage>
</organism>
<evidence type="ECO:0000256" key="1">
    <source>
        <dbReference type="ARBA" id="ARBA00022614"/>
    </source>
</evidence>
<keyword evidence="6" id="KW-1185">Reference proteome</keyword>
<evidence type="ECO:0000256" key="3">
    <source>
        <dbReference type="SAM" id="SignalP"/>
    </source>
</evidence>
<evidence type="ECO:0000256" key="2">
    <source>
        <dbReference type="ARBA" id="ARBA00022737"/>
    </source>
</evidence>
<dbReference type="InterPro" id="IPR013210">
    <property type="entry name" value="LRR_N_plant-typ"/>
</dbReference>
<feature type="domain" description="Leucine-rich repeat-containing N-terminal plant-type" evidence="4">
    <location>
        <begin position="27"/>
        <end position="63"/>
    </location>
</feature>
<evidence type="ECO:0000313" key="5">
    <source>
        <dbReference type="EMBL" id="MBA0817057.1"/>
    </source>
</evidence>
<protein>
    <recommendedName>
        <fullName evidence="4">Leucine-rich repeat-containing N-terminal plant-type domain-containing protein</fullName>
    </recommendedName>
</protein>
<feature type="signal peptide" evidence="3">
    <location>
        <begin position="1"/>
        <end position="21"/>
    </location>
</feature>
<comment type="caution">
    <text evidence="5">The sequence shown here is derived from an EMBL/GenBank/DDBJ whole genome shotgun (WGS) entry which is preliminary data.</text>
</comment>
<dbReference type="EMBL" id="JABFAD010000013">
    <property type="protein sequence ID" value="MBA0817057.1"/>
    <property type="molecule type" value="Genomic_DNA"/>
</dbReference>
<gene>
    <name evidence="5" type="ORF">Gohar_001651</name>
</gene>
<dbReference type="Pfam" id="PF08263">
    <property type="entry name" value="LRRNT_2"/>
    <property type="match status" value="1"/>
</dbReference>
<accession>A0A7J9I4K6</accession>
<keyword evidence="3" id="KW-0732">Signal</keyword>
<keyword evidence="1" id="KW-0433">Leucine-rich repeat</keyword>
<dbReference type="AlphaFoldDB" id="A0A7J9I4K6"/>
<keyword evidence="2" id="KW-0677">Repeat</keyword>
<name>A0A7J9I4K6_9ROSI</name>
<dbReference type="InterPro" id="IPR032675">
    <property type="entry name" value="LRR_dom_sf"/>
</dbReference>
<proteinExistence type="predicted"/>
<feature type="chain" id="PRO_5029876106" description="Leucine-rich repeat-containing N-terminal plant-type domain-containing protein" evidence="3">
    <location>
        <begin position="22"/>
        <end position="132"/>
    </location>
</feature>
<dbReference type="OrthoDB" id="1738872at2759"/>
<dbReference type="Gene3D" id="3.80.10.10">
    <property type="entry name" value="Ribonuclease Inhibitor"/>
    <property type="match status" value="1"/>
</dbReference>